<dbReference type="RefSeq" id="WP_088497913.1">
    <property type="nucleotide sequence ID" value="NZ_JAJNEH010000007.1"/>
</dbReference>
<dbReference type="AlphaFoldDB" id="A0A246HWZ1"/>
<feature type="signal peptide" evidence="2">
    <location>
        <begin position="1"/>
        <end position="23"/>
    </location>
</feature>
<gene>
    <name evidence="3" type="ORF">CEE63_20545</name>
</gene>
<dbReference type="Proteomes" id="UP000197090">
    <property type="component" value="Unassembled WGS sequence"/>
</dbReference>
<evidence type="ECO:0000256" key="2">
    <source>
        <dbReference type="SAM" id="SignalP"/>
    </source>
</evidence>
<feature type="compositionally biased region" description="Basic and acidic residues" evidence="1">
    <location>
        <begin position="66"/>
        <end position="80"/>
    </location>
</feature>
<sequence>MNLQPSFRATLTAIALASLSACATYDDSAMHPACQESPHLKDLPREVAARESRCNKGVEVWSSERGGSDKPLDLSGKRKKRISEMERCRLPRLS</sequence>
<evidence type="ECO:0000313" key="4">
    <source>
        <dbReference type="Proteomes" id="UP000197090"/>
    </source>
</evidence>
<reference evidence="3 4" key="1">
    <citation type="submission" date="2017-06" db="EMBL/GenBank/DDBJ databases">
        <authorList>
            <person name="Kim H.J."/>
            <person name="Triplett B.A."/>
        </authorList>
    </citation>
    <scope>NUCLEOTIDE SEQUENCE [LARGE SCALE GENOMIC DNA]</scope>
    <source>
        <strain evidence="3 4">594</strain>
    </source>
</reference>
<keyword evidence="2" id="KW-0732">Signal</keyword>
<name>A0A246HWZ1_STEMA</name>
<comment type="caution">
    <text evidence="3">The sequence shown here is derived from an EMBL/GenBank/DDBJ whole genome shotgun (WGS) entry which is preliminary data.</text>
</comment>
<dbReference type="EMBL" id="NIVX01000119">
    <property type="protein sequence ID" value="OWQ69369.1"/>
    <property type="molecule type" value="Genomic_DNA"/>
</dbReference>
<organism evidence="3 4">
    <name type="scientific">Stenotrophomonas maltophilia</name>
    <name type="common">Pseudomonas maltophilia</name>
    <name type="synonym">Xanthomonas maltophilia</name>
    <dbReference type="NCBI Taxonomy" id="40324"/>
    <lineage>
        <taxon>Bacteria</taxon>
        <taxon>Pseudomonadati</taxon>
        <taxon>Pseudomonadota</taxon>
        <taxon>Gammaproteobacteria</taxon>
        <taxon>Lysobacterales</taxon>
        <taxon>Lysobacteraceae</taxon>
        <taxon>Stenotrophomonas</taxon>
        <taxon>Stenotrophomonas maltophilia group</taxon>
    </lineage>
</organism>
<evidence type="ECO:0000313" key="3">
    <source>
        <dbReference type="EMBL" id="OWQ69369.1"/>
    </source>
</evidence>
<proteinExistence type="predicted"/>
<feature type="region of interest" description="Disordered" evidence="1">
    <location>
        <begin position="58"/>
        <end position="80"/>
    </location>
</feature>
<protein>
    <recommendedName>
        <fullName evidence="5">Lipoprotein</fullName>
    </recommendedName>
</protein>
<accession>A0A246HWZ1</accession>
<evidence type="ECO:0008006" key="5">
    <source>
        <dbReference type="Google" id="ProtNLM"/>
    </source>
</evidence>
<evidence type="ECO:0000256" key="1">
    <source>
        <dbReference type="SAM" id="MobiDB-lite"/>
    </source>
</evidence>
<feature type="chain" id="PRO_5030041994" description="Lipoprotein" evidence="2">
    <location>
        <begin position="24"/>
        <end position="94"/>
    </location>
</feature>